<evidence type="ECO:0000256" key="9">
    <source>
        <dbReference type="SAM" id="MobiDB-lite"/>
    </source>
</evidence>
<feature type="transmembrane region" description="Helical" evidence="10">
    <location>
        <begin position="203"/>
        <end position="223"/>
    </location>
</feature>
<feature type="transmembrane region" description="Helical" evidence="10">
    <location>
        <begin position="97"/>
        <end position="126"/>
    </location>
</feature>
<comment type="subcellular location">
    <subcellularLocation>
        <location evidence="1">Membrane</location>
        <topology evidence="1">Multi-pass membrane protein</topology>
    </subcellularLocation>
</comment>
<keyword evidence="3 8" id="KW-0813">Transport</keyword>
<feature type="transmembrane region" description="Helical" evidence="10">
    <location>
        <begin position="497"/>
        <end position="521"/>
    </location>
</feature>
<reference evidence="11" key="1">
    <citation type="submission" date="2021-03" db="EMBL/GenBank/DDBJ databases">
        <title>Revisited historic fungal species revealed as producer of novel bioactive compounds through whole genome sequencing and comparative genomics.</title>
        <authorList>
            <person name="Vignolle G.A."/>
            <person name="Hochenegger N."/>
            <person name="Mach R.L."/>
            <person name="Mach-Aigner A.R."/>
            <person name="Javad Rahimi M."/>
            <person name="Salim K.A."/>
            <person name="Chan C.M."/>
            <person name="Lim L.B.L."/>
            <person name="Cai F."/>
            <person name="Druzhinina I.S."/>
            <person name="U'Ren J.M."/>
            <person name="Derntl C."/>
        </authorList>
    </citation>
    <scope>NUCLEOTIDE SEQUENCE</scope>
    <source>
        <strain evidence="11">TUCIM 5799</strain>
    </source>
</reference>
<evidence type="ECO:0000256" key="6">
    <source>
        <dbReference type="ARBA" id="ARBA00022989"/>
    </source>
</evidence>
<dbReference type="InterPro" id="IPR026030">
    <property type="entry name" value="Pur-cyt_permease_Fcy2/21/22"/>
</dbReference>
<dbReference type="FunFam" id="1.10.4160.10:FF:000002">
    <property type="entry name" value="Purine-cytosine permease fcyB"/>
    <property type="match status" value="1"/>
</dbReference>
<name>A0A9Q0AKM7_9PEZI</name>
<proteinExistence type="inferred from homology"/>
<protein>
    <submittedName>
        <fullName evidence="11">Uncharacterized protein</fullName>
    </submittedName>
</protein>
<dbReference type="GO" id="GO:0015851">
    <property type="term" value="P:nucleobase transport"/>
    <property type="evidence" value="ECO:0007669"/>
    <property type="project" value="UniProtKB-ARBA"/>
</dbReference>
<comment type="caution">
    <text evidence="11">The sequence shown here is derived from an EMBL/GenBank/DDBJ whole genome shotgun (WGS) entry which is preliminary data.</text>
</comment>
<keyword evidence="7 8" id="KW-0472">Membrane</keyword>
<feature type="transmembrane region" description="Helical" evidence="10">
    <location>
        <begin position="274"/>
        <end position="294"/>
    </location>
</feature>
<keyword evidence="6 10" id="KW-1133">Transmembrane helix</keyword>
<comment type="similarity">
    <text evidence="2 8">Belongs to the purine-cytosine permease (2.A.39) family.</text>
</comment>
<dbReference type="PANTHER" id="PTHR31806:SF8">
    <property type="entry name" value="TRANSPORTER, PUTATIVE (AFU_ORTHOLOGUE AFUA_2G03000)-RELATED"/>
    <property type="match status" value="1"/>
</dbReference>
<feature type="transmembrane region" description="Helical" evidence="10">
    <location>
        <begin position="396"/>
        <end position="416"/>
    </location>
</feature>
<evidence type="ECO:0000256" key="7">
    <source>
        <dbReference type="ARBA" id="ARBA00023136"/>
    </source>
</evidence>
<feature type="transmembrane region" description="Helical" evidence="10">
    <location>
        <begin position="172"/>
        <end position="191"/>
    </location>
</feature>
<evidence type="ECO:0000256" key="3">
    <source>
        <dbReference type="ARBA" id="ARBA00022448"/>
    </source>
</evidence>
<dbReference type="PIRSF" id="PIRSF002744">
    <property type="entry name" value="Pur-cyt_permease"/>
    <property type="match status" value="1"/>
</dbReference>
<keyword evidence="4" id="KW-0597">Phosphoprotein</keyword>
<dbReference type="GO" id="GO:0005886">
    <property type="term" value="C:plasma membrane"/>
    <property type="evidence" value="ECO:0007669"/>
    <property type="project" value="TreeGrafter"/>
</dbReference>
<keyword evidence="5 10" id="KW-0812">Transmembrane</keyword>
<feature type="transmembrane region" description="Helical" evidence="10">
    <location>
        <begin position="465"/>
        <end position="491"/>
    </location>
</feature>
<sequence length="531" mass="58109">MAPSTPTDCEKNDRMASAKNNVPPRENNDYDESPESHRHRHHHHHHHHHLPPTPSVPGRLALWNARVESLSDFEARGITRVPPSERRPSSSWDDISVALLWFSANISVNNLAVGLFGPLIFSLGFFDSAMCAVFGGLLGSLSTAYMSTWGPVSGNRTMVVLRYFMGYWPAKLPTILNIILMVGYCTIDAILGGQMLSAVDDGAMSIAVGVVVVQVVCWMITLFGMKPFHTYERFAWIPQLIVLLVLAGTAGPNFDVGARSVGSDTAISANRLSFLSLCLYVPNSWGAAASDFYVYYPERTSKLKIFALTLAGLWLSFSLVYLLGIGIATGIRNNQAWSDAYEVSTGALIVSAFEPLKGFGRFCGVIVALGVIANSIPGTYAAALGCQVLGRYGKAVPRWTWSCVLIVIELVLALAGRENLLVIMQNFLALMGYWVELMVAIVLVEHVLFQRSGRFDWAKWEDKAYLPLGIAALVAFLLGWVGAILGMYQVWYTGPLAAISGSADVGLWIGTGFTLVVYPGLRWAELGYFNR</sequence>
<keyword evidence="12" id="KW-1185">Reference proteome</keyword>
<evidence type="ECO:0000256" key="2">
    <source>
        <dbReference type="ARBA" id="ARBA00008974"/>
    </source>
</evidence>
<dbReference type="AlphaFoldDB" id="A0A9Q0AKM7"/>
<evidence type="ECO:0000256" key="4">
    <source>
        <dbReference type="ARBA" id="ARBA00022553"/>
    </source>
</evidence>
<evidence type="ECO:0000256" key="10">
    <source>
        <dbReference type="SAM" id="Phobius"/>
    </source>
</evidence>
<evidence type="ECO:0000313" key="12">
    <source>
        <dbReference type="Proteomes" id="UP000829685"/>
    </source>
</evidence>
<evidence type="ECO:0000256" key="8">
    <source>
        <dbReference type="PIRNR" id="PIRNR002744"/>
    </source>
</evidence>
<feature type="transmembrane region" description="Helical" evidence="10">
    <location>
        <begin position="306"/>
        <end position="331"/>
    </location>
</feature>
<dbReference type="EMBL" id="JAFIMR010000043">
    <property type="protein sequence ID" value="KAI1856572.1"/>
    <property type="molecule type" value="Genomic_DNA"/>
</dbReference>
<gene>
    <name evidence="11" type="ORF">JX265_011531</name>
</gene>
<feature type="region of interest" description="Disordered" evidence="9">
    <location>
        <begin position="1"/>
        <end position="55"/>
    </location>
</feature>
<dbReference type="GO" id="GO:0000329">
    <property type="term" value="C:fungal-type vacuole membrane"/>
    <property type="evidence" value="ECO:0007669"/>
    <property type="project" value="TreeGrafter"/>
</dbReference>
<dbReference type="Pfam" id="PF02133">
    <property type="entry name" value="Transp_cyt_pur"/>
    <property type="match status" value="1"/>
</dbReference>
<dbReference type="PANTHER" id="PTHR31806">
    <property type="entry name" value="PURINE-CYTOSINE PERMEASE FCY2-RELATED"/>
    <property type="match status" value="1"/>
</dbReference>
<evidence type="ECO:0000313" key="11">
    <source>
        <dbReference type="EMBL" id="KAI1856572.1"/>
    </source>
</evidence>
<feature type="compositionally biased region" description="Basic residues" evidence="9">
    <location>
        <begin position="37"/>
        <end position="50"/>
    </location>
</feature>
<accession>A0A9Q0AKM7</accession>
<dbReference type="InterPro" id="IPR001248">
    <property type="entry name" value="Pur-cyt_permease"/>
</dbReference>
<organism evidence="11 12">
    <name type="scientific">Neoarthrinium moseri</name>
    <dbReference type="NCBI Taxonomy" id="1658444"/>
    <lineage>
        <taxon>Eukaryota</taxon>
        <taxon>Fungi</taxon>
        <taxon>Dikarya</taxon>
        <taxon>Ascomycota</taxon>
        <taxon>Pezizomycotina</taxon>
        <taxon>Sordariomycetes</taxon>
        <taxon>Xylariomycetidae</taxon>
        <taxon>Amphisphaeriales</taxon>
        <taxon>Apiosporaceae</taxon>
        <taxon>Neoarthrinium</taxon>
    </lineage>
</organism>
<dbReference type="Gene3D" id="1.10.4160.10">
    <property type="entry name" value="Hydantoin permease"/>
    <property type="match status" value="1"/>
</dbReference>
<evidence type="ECO:0000256" key="1">
    <source>
        <dbReference type="ARBA" id="ARBA00004141"/>
    </source>
</evidence>
<feature type="transmembrane region" description="Helical" evidence="10">
    <location>
        <begin position="132"/>
        <end position="152"/>
    </location>
</feature>
<dbReference type="Proteomes" id="UP000829685">
    <property type="component" value="Unassembled WGS sequence"/>
</dbReference>
<feature type="transmembrane region" description="Helical" evidence="10">
    <location>
        <begin position="359"/>
        <end position="384"/>
    </location>
</feature>
<dbReference type="GO" id="GO:0022857">
    <property type="term" value="F:transmembrane transporter activity"/>
    <property type="evidence" value="ECO:0007669"/>
    <property type="project" value="InterPro"/>
</dbReference>
<feature type="transmembrane region" description="Helical" evidence="10">
    <location>
        <begin position="422"/>
        <end position="444"/>
    </location>
</feature>
<evidence type="ECO:0000256" key="5">
    <source>
        <dbReference type="ARBA" id="ARBA00022692"/>
    </source>
</evidence>